<dbReference type="InterPro" id="IPR013830">
    <property type="entry name" value="SGNH_hydro"/>
</dbReference>
<dbReference type="InterPro" id="IPR036514">
    <property type="entry name" value="SGNH_hydro_sf"/>
</dbReference>
<dbReference type="Gene3D" id="3.40.50.1110">
    <property type="entry name" value="SGNH hydrolase"/>
    <property type="match status" value="2"/>
</dbReference>
<evidence type="ECO:0000313" key="2">
    <source>
        <dbReference type="EMBL" id="MQW33548.1"/>
    </source>
</evidence>
<proteinExistence type="predicted"/>
<protein>
    <recommendedName>
        <fullName evidence="1">SGNH hydrolase-type esterase domain-containing protein</fullName>
    </recommendedName>
</protein>
<sequence>MNHLDISGDSFSAPTTSSGYNLPINQRWPHLVATELGIGTVDNRATNGDQAADQSYKAQGVVRVADDLVAIFVGANDVRIYKDSATKRGYYERFLRRLIADAVLPKRVKARDVAMAKTGAWANTQVNPTGMYATALGASAKATVSGDVVYVGHIIQNAAAAQSTADVYIDGVKAGTISCDGTGGMNTGNGLSYAPALARFPTTPGQHSVEVRVTSSGKNFYLDDIRGSDQPETPLVLVSNLTKWGSAGYSTWGTTLAMINSFNAVIGAVIANYEADGFAVELVDSYSVLDPATDLMADGLHPNAVGQRKIADKFKETLQNYPRVESYPTAWGTTLTLTFVENIVTQMVEV</sequence>
<organism evidence="2 3">
    <name type="scientific">Rhizobium meliloti</name>
    <name type="common">Ensifer meliloti</name>
    <name type="synonym">Sinorhizobium meliloti</name>
    <dbReference type="NCBI Taxonomy" id="382"/>
    <lineage>
        <taxon>Bacteria</taxon>
        <taxon>Pseudomonadati</taxon>
        <taxon>Pseudomonadota</taxon>
        <taxon>Alphaproteobacteria</taxon>
        <taxon>Hyphomicrobiales</taxon>
        <taxon>Rhizobiaceae</taxon>
        <taxon>Sinorhizobium/Ensifer group</taxon>
        <taxon>Sinorhizobium</taxon>
    </lineage>
</organism>
<dbReference type="Pfam" id="PF00657">
    <property type="entry name" value="Lipase_GDSL"/>
    <property type="match status" value="1"/>
</dbReference>
<dbReference type="Pfam" id="PF13472">
    <property type="entry name" value="Lipase_GDSL_2"/>
    <property type="match status" value="1"/>
</dbReference>
<dbReference type="PANTHER" id="PTHR30383">
    <property type="entry name" value="THIOESTERASE 1/PROTEASE 1/LYSOPHOSPHOLIPASE L1"/>
    <property type="match status" value="1"/>
</dbReference>
<dbReference type="InterPro" id="IPR001087">
    <property type="entry name" value="GDSL"/>
</dbReference>
<dbReference type="SUPFAM" id="SSF52266">
    <property type="entry name" value="SGNH hydrolase"/>
    <property type="match status" value="1"/>
</dbReference>
<dbReference type="RefSeq" id="WP_153349659.1">
    <property type="nucleotide sequence ID" value="NZ_WISR01000124.1"/>
</dbReference>
<feature type="domain" description="SGNH hydrolase-type esterase" evidence="1">
    <location>
        <begin position="8"/>
        <end position="112"/>
    </location>
</feature>
<evidence type="ECO:0000313" key="3">
    <source>
        <dbReference type="Proteomes" id="UP000429484"/>
    </source>
</evidence>
<dbReference type="PANTHER" id="PTHR30383:SF5">
    <property type="entry name" value="SGNH HYDROLASE-TYPE ESTERASE DOMAIN-CONTAINING PROTEIN"/>
    <property type="match status" value="1"/>
</dbReference>
<comment type="caution">
    <text evidence="2">The sequence shown here is derived from an EMBL/GenBank/DDBJ whole genome shotgun (WGS) entry which is preliminary data.</text>
</comment>
<dbReference type="EMBL" id="WISR01000124">
    <property type="protein sequence ID" value="MQW33548.1"/>
    <property type="molecule type" value="Genomic_DNA"/>
</dbReference>
<reference evidence="2 3" key="1">
    <citation type="journal article" date="2013" name="Genome Biol.">
        <title>Comparative genomics of the core and accessory genomes of 48 Sinorhizobium strains comprising five genospecies.</title>
        <authorList>
            <person name="Sugawara M."/>
            <person name="Epstein B."/>
            <person name="Badgley B.D."/>
            <person name="Unno T."/>
            <person name="Xu L."/>
            <person name="Reese J."/>
            <person name="Gyaneshwar P."/>
            <person name="Denny R."/>
            <person name="Mudge J."/>
            <person name="Bharti A.K."/>
            <person name="Farmer A.D."/>
            <person name="May G.D."/>
            <person name="Woodward J.E."/>
            <person name="Medigue C."/>
            <person name="Vallenet D."/>
            <person name="Lajus A."/>
            <person name="Rouy Z."/>
            <person name="Martinez-Vaz B."/>
            <person name="Tiffin P."/>
            <person name="Young N.D."/>
            <person name="Sadowsky M.J."/>
        </authorList>
    </citation>
    <scope>NUCLEOTIDE SEQUENCE [LARGE SCALE GENOMIC DNA]</scope>
    <source>
        <strain evidence="2 3">N6B1</strain>
    </source>
</reference>
<dbReference type="GO" id="GO:0004622">
    <property type="term" value="F:phosphatidylcholine lysophospholipase activity"/>
    <property type="evidence" value="ECO:0007669"/>
    <property type="project" value="TreeGrafter"/>
</dbReference>
<gene>
    <name evidence="2" type="ORF">GHK53_12250</name>
</gene>
<name>A0AAW9TM08_RHIML</name>
<evidence type="ECO:0000259" key="1">
    <source>
        <dbReference type="Pfam" id="PF13472"/>
    </source>
</evidence>
<dbReference type="AlphaFoldDB" id="A0AAW9TM08"/>
<dbReference type="Proteomes" id="UP000429484">
    <property type="component" value="Unassembled WGS sequence"/>
</dbReference>
<accession>A0AAW9TM08</accession>
<dbReference type="InterPro" id="IPR051532">
    <property type="entry name" value="Ester_Hydrolysis_Enzymes"/>
</dbReference>